<accession>A0ABQ8Z1H6</accession>
<dbReference type="InterPro" id="IPR015919">
    <property type="entry name" value="Cadherin-like_sf"/>
</dbReference>
<evidence type="ECO:0000313" key="5">
    <source>
        <dbReference type="Proteomes" id="UP001150062"/>
    </source>
</evidence>
<name>A0ABQ8Z1H6_9EUKA</name>
<feature type="signal peptide" evidence="3">
    <location>
        <begin position="1"/>
        <end position="20"/>
    </location>
</feature>
<feature type="region of interest" description="Disordered" evidence="1">
    <location>
        <begin position="455"/>
        <end position="475"/>
    </location>
</feature>
<keyword evidence="5" id="KW-1185">Reference proteome</keyword>
<keyword evidence="2" id="KW-0472">Membrane</keyword>
<dbReference type="Proteomes" id="UP001150062">
    <property type="component" value="Unassembled WGS sequence"/>
</dbReference>
<evidence type="ECO:0000256" key="2">
    <source>
        <dbReference type="SAM" id="Phobius"/>
    </source>
</evidence>
<dbReference type="EMBL" id="JAOAOG010000073">
    <property type="protein sequence ID" value="KAJ6250587.1"/>
    <property type="molecule type" value="Genomic_DNA"/>
</dbReference>
<keyword evidence="2" id="KW-0812">Transmembrane</keyword>
<evidence type="ECO:0000256" key="1">
    <source>
        <dbReference type="SAM" id="MobiDB-lite"/>
    </source>
</evidence>
<feature type="transmembrane region" description="Helical" evidence="2">
    <location>
        <begin position="607"/>
        <end position="633"/>
    </location>
</feature>
<feature type="chain" id="PRO_5047323608" evidence="3">
    <location>
        <begin position="21"/>
        <end position="678"/>
    </location>
</feature>
<organism evidence="4 5">
    <name type="scientific">Anaeramoeba flamelloides</name>
    <dbReference type="NCBI Taxonomy" id="1746091"/>
    <lineage>
        <taxon>Eukaryota</taxon>
        <taxon>Metamonada</taxon>
        <taxon>Anaeramoebidae</taxon>
        <taxon>Anaeramoeba</taxon>
    </lineage>
</organism>
<reference evidence="4" key="1">
    <citation type="submission" date="2022-08" db="EMBL/GenBank/DDBJ databases">
        <title>Novel sulfate-reducing endosymbionts in the free-living metamonad Anaeramoeba.</title>
        <authorList>
            <person name="Jerlstrom-Hultqvist J."/>
            <person name="Cepicka I."/>
            <person name="Gallot-Lavallee L."/>
            <person name="Salas-Leiva D."/>
            <person name="Curtis B.A."/>
            <person name="Zahonova K."/>
            <person name="Pipaliya S."/>
            <person name="Dacks J."/>
            <person name="Roger A.J."/>
        </authorList>
    </citation>
    <scope>NUCLEOTIDE SEQUENCE</scope>
    <source>
        <strain evidence="4">Schooner1</strain>
    </source>
</reference>
<keyword evidence="3" id="KW-0732">Signal</keyword>
<proteinExistence type="predicted"/>
<comment type="caution">
    <text evidence="4">The sequence shown here is derived from an EMBL/GenBank/DDBJ whole genome shotgun (WGS) entry which is preliminary data.</text>
</comment>
<evidence type="ECO:0000313" key="4">
    <source>
        <dbReference type="EMBL" id="KAJ6250587.1"/>
    </source>
</evidence>
<dbReference type="SUPFAM" id="SSF49313">
    <property type="entry name" value="Cadherin-like"/>
    <property type="match status" value="1"/>
</dbReference>
<protein>
    <submittedName>
        <fullName evidence="4">Uncharacterized protein</fullName>
    </submittedName>
</protein>
<sequence length="678" mass="76936">MKNLLLLFLFVSLFELLIYCEKTCPLPENTDFVISGSNNIESTTPSVKEFSSGKISLVYASSLKTNKEKQIFQSVLKDTGEIVVNSQVVNSLKSTHEVNYNHYLIADQDMMGITWQSETKGSQSDRIFFKIFDSLGKNVTPEVAVNPDNYPSNRTEYYPTTAISTDSKTIAISWVEKNLTKNFDSIKLQYFKSANGQRIKPEAITVSQNETCYFYYSQSIGLLDQGIAIIWISKCSTQDHTDVNELKLRIYDWDGKPVRSIISLGRNEIGLNSKPCIATDVYGKHFFVIWESKKNNITSISGSVFDYKGKLIQSISHVNDNLDSQIDNKYPMIRSIGKNENAYYVIVWNSITNTVMDHNLHCKIYNSKIKEMGGEFKVNQNIKGEQDQPTLVATGTFVEKQNILYPEFIVSWSSIEQDPNLKGIFSRVFLSDSTPISDEFKINTQIEESQYSPEIISTSNSNSNSNIGSNADSNSDSNSNNFFIAWNNVDQDSNHQIFGKQLKLTKIKMNILIENQKITEGNYWDFTLHDNTFNCDKQDIQLDVKLQSTNQLPEWLKWNQNKWRFSGTVPANVTTYTIVLNAKDPCGNVLQYKFNLQVLKSSKKKNFHWSLIVGIIIPAFVILGLTIASIIYLKTKDNNNNNAGYKEIIQNQIISSNISDTAGYSSSDPFFINEDAKL</sequence>
<evidence type="ECO:0000256" key="3">
    <source>
        <dbReference type="SAM" id="SignalP"/>
    </source>
</evidence>
<dbReference type="InterPro" id="IPR013783">
    <property type="entry name" value="Ig-like_fold"/>
</dbReference>
<dbReference type="Gene3D" id="2.60.40.10">
    <property type="entry name" value="Immunoglobulins"/>
    <property type="match status" value="1"/>
</dbReference>
<keyword evidence="2" id="KW-1133">Transmembrane helix</keyword>
<feature type="compositionally biased region" description="Low complexity" evidence="1">
    <location>
        <begin position="459"/>
        <end position="475"/>
    </location>
</feature>
<gene>
    <name evidence="4" type="ORF">M0813_15395</name>
</gene>
<dbReference type="Pfam" id="PF05345">
    <property type="entry name" value="He_PIG"/>
    <property type="match status" value="1"/>
</dbReference>